<dbReference type="GO" id="GO:0022857">
    <property type="term" value="F:transmembrane transporter activity"/>
    <property type="evidence" value="ECO:0007669"/>
    <property type="project" value="InterPro"/>
</dbReference>
<protein>
    <submittedName>
        <fullName evidence="7">MFS transporter</fullName>
    </submittedName>
</protein>
<gene>
    <name evidence="7" type="ORF">CLV37_10766</name>
</gene>
<dbReference type="InterPro" id="IPR020846">
    <property type="entry name" value="MFS_dom"/>
</dbReference>
<dbReference type="PANTHER" id="PTHR23528">
    <property type="match status" value="1"/>
</dbReference>
<feature type="transmembrane region" description="Helical" evidence="5">
    <location>
        <begin position="333"/>
        <end position="352"/>
    </location>
</feature>
<evidence type="ECO:0000256" key="3">
    <source>
        <dbReference type="ARBA" id="ARBA00022989"/>
    </source>
</evidence>
<dbReference type="PANTHER" id="PTHR23528:SF1">
    <property type="entry name" value="MAJOR FACILITATOR SUPERFAMILY (MFS) PROFILE DOMAIN-CONTAINING PROTEIN"/>
    <property type="match status" value="1"/>
</dbReference>
<dbReference type="RefSeq" id="WP_211298655.1">
    <property type="nucleotide sequence ID" value="NZ_PVZF01000007.1"/>
</dbReference>
<reference evidence="7 8" key="1">
    <citation type="submission" date="2018-03" db="EMBL/GenBank/DDBJ databases">
        <title>Genomic Encyclopedia of Archaeal and Bacterial Type Strains, Phase II (KMG-II): from individual species to whole genera.</title>
        <authorList>
            <person name="Goeker M."/>
        </authorList>
    </citation>
    <scope>NUCLEOTIDE SEQUENCE [LARGE SCALE GENOMIC DNA]</scope>
    <source>
        <strain evidence="7 8">DSM 19711</strain>
    </source>
</reference>
<evidence type="ECO:0000256" key="2">
    <source>
        <dbReference type="ARBA" id="ARBA00022692"/>
    </source>
</evidence>
<feature type="transmembrane region" description="Helical" evidence="5">
    <location>
        <begin position="299"/>
        <end position="321"/>
    </location>
</feature>
<dbReference type="GO" id="GO:0005886">
    <property type="term" value="C:plasma membrane"/>
    <property type="evidence" value="ECO:0007669"/>
    <property type="project" value="UniProtKB-SubCell"/>
</dbReference>
<feature type="transmembrane region" description="Helical" evidence="5">
    <location>
        <begin position="180"/>
        <end position="201"/>
    </location>
</feature>
<sequence length="455" mass="47314">MPEHHPTAASAATAAPAAPGAPVAQVLAADVVEAGADSGPMRSPVKAGYIILLLVTMFGAYVALVAPIGLSLSLRVQQLAPSNVEVLGYIIGAGALVNTVTGPLIGLWSDRTRSRFGRRRLFSLGGALLGILGLVVIATAGAIPLVFVGWILASFGWTTVMNSLLYSQADRLPESQYGKVAGFSGFVQMVAPVAGVGLASAFLGNNYLVFLVPGALGLLTALAWFAFSREQDTRTVDLPQPLTPLALVRSLVFDPRRYPDFAWNWLARLLFMTGVTFSSTFTSLFFAARLTPSGQVADLGSILVIASMVSLVTTGIGALGCGFVSDKLGRRRIFVLGSGVLYTLGAIILAFGGHSFNVLMVGSGIMGLALGIFSAVDQALVLNVLPEKDTDAGRFLGINGYTTSIAQAVAPLLAAPLLLIGVSAGQKNYALLFMVAAGCTLIAGFLVQAKVRAVR</sequence>
<keyword evidence="2 5" id="KW-0812">Transmembrane</keyword>
<dbReference type="InterPro" id="IPR011701">
    <property type="entry name" value="MFS"/>
</dbReference>
<organism evidence="7 8">
    <name type="scientific">Kineococcus rhizosphaerae</name>
    <dbReference type="NCBI Taxonomy" id="559628"/>
    <lineage>
        <taxon>Bacteria</taxon>
        <taxon>Bacillati</taxon>
        <taxon>Actinomycetota</taxon>
        <taxon>Actinomycetes</taxon>
        <taxon>Kineosporiales</taxon>
        <taxon>Kineosporiaceae</taxon>
        <taxon>Kineococcus</taxon>
    </lineage>
</organism>
<evidence type="ECO:0000313" key="7">
    <source>
        <dbReference type="EMBL" id="PRY13948.1"/>
    </source>
</evidence>
<comment type="caution">
    <text evidence="7">The sequence shown here is derived from an EMBL/GenBank/DDBJ whole genome shotgun (WGS) entry which is preliminary data.</text>
</comment>
<proteinExistence type="predicted"/>
<feature type="transmembrane region" description="Helical" evidence="5">
    <location>
        <begin position="121"/>
        <end position="141"/>
    </location>
</feature>
<evidence type="ECO:0000256" key="4">
    <source>
        <dbReference type="ARBA" id="ARBA00023136"/>
    </source>
</evidence>
<dbReference type="SUPFAM" id="SSF103473">
    <property type="entry name" value="MFS general substrate transporter"/>
    <property type="match status" value="1"/>
</dbReference>
<feature type="transmembrane region" description="Helical" evidence="5">
    <location>
        <begin position="49"/>
        <end position="74"/>
    </location>
</feature>
<feature type="transmembrane region" description="Helical" evidence="5">
    <location>
        <begin position="207"/>
        <end position="227"/>
    </location>
</feature>
<dbReference type="PROSITE" id="PS50850">
    <property type="entry name" value="MFS"/>
    <property type="match status" value="1"/>
</dbReference>
<dbReference type="EMBL" id="PVZF01000007">
    <property type="protein sequence ID" value="PRY13948.1"/>
    <property type="molecule type" value="Genomic_DNA"/>
</dbReference>
<evidence type="ECO:0000313" key="8">
    <source>
        <dbReference type="Proteomes" id="UP000238083"/>
    </source>
</evidence>
<keyword evidence="8" id="KW-1185">Reference proteome</keyword>
<dbReference type="InterPro" id="IPR036259">
    <property type="entry name" value="MFS_trans_sf"/>
</dbReference>
<keyword evidence="3 5" id="KW-1133">Transmembrane helix</keyword>
<feature type="domain" description="Major facilitator superfamily (MFS) profile" evidence="6">
    <location>
        <begin position="47"/>
        <end position="455"/>
    </location>
</feature>
<feature type="transmembrane region" description="Helical" evidence="5">
    <location>
        <begin position="265"/>
        <end position="287"/>
    </location>
</feature>
<dbReference type="Pfam" id="PF07690">
    <property type="entry name" value="MFS_1"/>
    <property type="match status" value="1"/>
</dbReference>
<feature type="transmembrane region" description="Helical" evidence="5">
    <location>
        <begin position="405"/>
        <end position="423"/>
    </location>
</feature>
<comment type="subcellular location">
    <subcellularLocation>
        <location evidence="1">Cell membrane</location>
        <topology evidence="1">Multi-pass membrane protein</topology>
    </subcellularLocation>
</comment>
<name>A0A2T0R2B3_9ACTN</name>
<feature type="transmembrane region" description="Helical" evidence="5">
    <location>
        <begin position="86"/>
        <end position="109"/>
    </location>
</feature>
<accession>A0A2T0R2B3</accession>
<dbReference type="AlphaFoldDB" id="A0A2T0R2B3"/>
<dbReference type="Gene3D" id="1.20.1250.20">
    <property type="entry name" value="MFS general substrate transporter like domains"/>
    <property type="match status" value="2"/>
</dbReference>
<keyword evidence="4 5" id="KW-0472">Membrane</keyword>
<feature type="transmembrane region" description="Helical" evidence="5">
    <location>
        <begin position="147"/>
        <end position="168"/>
    </location>
</feature>
<evidence type="ECO:0000256" key="1">
    <source>
        <dbReference type="ARBA" id="ARBA00004651"/>
    </source>
</evidence>
<dbReference type="Proteomes" id="UP000238083">
    <property type="component" value="Unassembled WGS sequence"/>
</dbReference>
<feature type="transmembrane region" description="Helical" evidence="5">
    <location>
        <begin position="358"/>
        <end position="385"/>
    </location>
</feature>
<evidence type="ECO:0000259" key="6">
    <source>
        <dbReference type="PROSITE" id="PS50850"/>
    </source>
</evidence>
<evidence type="ECO:0000256" key="5">
    <source>
        <dbReference type="SAM" id="Phobius"/>
    </source>
</evidence>
<feature type="transmembrane region" description="Helical" evidence="5">
    <location>
        <begin position="429"/>
        <end position="447"/>
    </location>
</feature>